<evidence type="ECO:0000313" key="3">
    <source>
        <dbReference type="Proteomes" id="UP000249056"/>
    </source>
</evidence>
<dbReference type="EMBL" id="QKRW01000012">
    <property type="protein sequence ID" value="RAL64869.1"/>
    <property type="molecule type" value="Genomic_DNA"/>
</dbReference>
<organism evidence="2 3">
    <name type="scientific">Monilinia fructigena</name>
    <dbReference type="NCBI Taxonomy" id="38457"/>
    <lineage>
        <taxon>Eukaryota</taxon>
        <taxon>Fungi</taxon>
        <taxon>Dikarya</taxon>
        <taxon>Ascomycota</taxon>
        <taxon>Pezizomycotina</taxon>
        <taxon>Leotiomycetes</taxon>
        <taxon>Helotiales</taxon>
        <taxon>Sclerotiniaceae</taxon>
        <taxon>Monilinia</taxon>
    </lineage>
</organism>
<feature type="region of interest" description="Disordered" evidence="1">
    <location>
        <begin position="1"/>
        <end position="367"/>
    </location>
</feature>
<feature type="compositionally biased region" description="Polar residues" evidence="1">
    <location>
        <begin position="1"/>
        <end position="10"/>
    </location>
</feature>
<feature type="compositionally biased region" description="Polar residues" evidence="1">
    <location>
        <begin position="18"/>
        <end position="46"/>
    </location>
</feature>
<feature type="compositionally biased region" description="Polar residues" evidence="1">
    <location>
        <begin position="219"/>
        <end position="231"/>
    </location>
</feature>
<reference evidence="2 3" key="1">
    <citation type="submission" date="2018-06" db="EMBL/GenBank/DDBJ databases">
        <title>Genome Sequence of the Brown Rot Fungal Pathogen Monilinia fructigena.</title>
        <authorList>
            <person name="Landi L."/>
            <person name="De Miccolis Angelini R.M."/>
            <person name="Pollastro S."/>
            <person name="Abate D."/>
            <person name="Faretra F."/>
            <person name="Romanazzi G."/>
        </authorList>
    </citation>
    <scope>NUCLEOTIDE SEQUENCE [LARGE SCALE GENOMIC DNA]</scope>
    <source>
        <strain evidence="2 3">Mfrg269</strain>
    </source>
</reference>
<keyword evidence="3" id="KW-1185">Reference proteome</keyword>
<name>A0A395J2I5_9HELO</name>
<dbReference type="OrthoDB" id="5401193at2759"/>
<accession>A0A395J2I5</accession>
<protein>
    <submittedName>
        <fullName evidence="2">Uncharacterized protein</fullName>
    </submittedName>
</protein>
<proteinExistence type="predicted"/>
<feature type="compositionally biased region" description="Low complexity" evidence="1">
    <location>
        <begin position="266"/>
        <end position="306"/>
    </location>
</feature>
<gene>
    <name evidence="2" type="ORF">DID88_001464</name>
</gene>
<evidence type="ECO:0000256" key="1">
    <source>
        <dbReference type="SAM" id="MobiDB-lite"/>
    </source>
</evidence>
<dbReference type="AlphaFoldDB" id="A0A395J2I5"/>
<evidence type="ECO:0000313" key="2">
    <source>
        <dbReference type="EMBL" id="RAL64869.1"/>
    </source>
</evidence>
<feature type="compositionally biased region" description="Basic and acidic residues" evidence="1">
    <location>
        <begin position="145"/>
        <end position="155"/>
    </location>
</feature>
<sequence length="367" mass="39346">MSYYDNQQWSAGAAGQPSWEQQTPPARSGTSSVVQREDSTAFSTQIEEVDRAIDNLVKSGKMFNLPAGGRRDSMPLVGPSRTFPEQFDPRMTAGPPRHHSVSDFGDARPYSGSNLQSFYNNQRHQPSRGANEAEQVMQAKRRMAAQRERELRNYHQEQQYNRSVTAEILGGKPDRIASPGGGMNEEERRELIARQRSALYGEGPAFNAENGGFDENGTPRPTTQGSTSQALNAPPVKEKTQISRALLSAISPINTTAQAPGKQRSRANSTSSPSSNPTSFSLFESAAQQSSRTSTSSPGGSPPRQGGKAGAGGVAPIGTRPSGQAANPALNKRSTTPLPSPLSYGYAANDSTTESKDARNGFGFIKP</sequence>
<feature type="compositionally biased region" description="Polar residues" evidence="1">
    <location>
        <begin position="111"/>
        <end position="124"/>
    </location>
</feature>
<dbReference type="Proteomes" id="UP000249056">
    <property type="component" value="Unassembled WGS sequence"/>
</dbReference>
<comment type="caution">
    <text evidence="2">The sequence shown here is derived from an EMBL/GenBank/DDBJ whole genome shotgun (WGS) entry which is preliminary data.</text>
</comment>